<feature type="domain" description="Peptidase M48" evidence="11">
    <location>
        <begin position="84"/>
        <end position="268"/>
    </location>
</feature>
<dbReference type="WBParaSite" id="nRc.2.0.1.t44585-RA">
    <property type="protein sequence ID" value="nRc.2.0.1.t44585-RA"/>
    <property type="gene ID" value="nRc.2.0.1.g44585"/>
</dbReference>
<dbReference type="InterPro" id="IPR001915">
    <property type="entry name" value="Peptidase_M48"/>
</dbReference>
<keyword evidence="10" id="KW-1133">Transmembrane helix</keyword>
<keyword evidence="10" id="KW-0812">Transmembrane</keyword>
<dbReference type="GO" id="GO:0005743">
    <property type="term" value="C:mitochondrial inner membrane"/>
    <property type="evidence" value="ECO:0007669"/>
    <property type="project" value="TreeGrafter"/>
</dbReference>
<keyword evidence="10" id="KW-0472">Membrane</keyword>
<comment type="cofactor">
    <cofactor evidence="9">
        <name>Zn(2+)</name>
        <dbReference type="ChEBI" id="CHEBI:29105"/>
    </cofactor>
    <text evidence="9">Binds 1 zinc ion per subunit.</text>
</comment>
<comment type="similarity">
    <text evidence="6 9">Belongs to the peptidase M48 family.</text>
</comment>
<dbReference type="OMA" id="ACFDFRY"/>
<dbReference type="AlphaFoldDB" id="A0A915L1J4"/>
<evidence type="ECO:0000313" key="13">
    <source>
        <dbReference type="WBParaSite" id="nRc.2.0.1.t44585-RA"/>
    </source>
</evidence>
<keyword evidence="2" id="KW-0479">Metal-binding</keyword>
<proteinExistence type="inferred from homology"/>
<reference evidence="13" key="1">
    <citation type="submission" date="2022-11" db="UniProtKB">
        <authorList>
            <consortium name="WormBaseParasite"/>
        </authorList>
    </citation>
    <scope>IDENTIFICATION</scope>
</reference>
<keyword evidence="4 9" id="KW-0862">Zinc</keyword>
<keyword evidence="5 9" id="KW-0482">Metalloprotease</keyword>
<name>A0A915L1J4_ROMCU</name>
<dbReference type="CDD" id="cd07331">
    <property type="entry name" value="M48C_Oma1_like"/>
    <property type="match status" value="1"/>
</dbReference>
<evidence type="ECO:0000256" key="7">
    <source>
        <dbReference type="ARBA" id="ARBA00040360"/>
    </source>
</evidence>
<keyword evidence="1 9" id="KW-0645">Protease</keyword>
<evidence type="ECO:0000259" key="11">
    <source>
        <dbReference type="Pfam" id="PF01435"/>
    </source>
</evidence>
<accession>A0A915L1J4</accession>
<evidence type="ECO:0000256" key="3">
    <source>
        <dbReference type="ARBA" id="ARBA00022801"/>
    </source>
</evidence>
<dbReference type="PANTHER" id="PTHR22726">
    <property type="entry name" value="METALLOENDOPEPTIDASE OMA1"/>
    <property type="match status" value="1"/>
</dbReference>
<keyword evidence="3 9" id="KW-0378">Hydrolase</keyword>
<dbReference type="GO" id="GO:0046872">
    <property type="term" value="F:metal ion binding"/>
    <property type="evidence" value="ECO:0007669"/>
    <property type="project" value="UniProtKB-KW"/>
</dbReference>
<organism evidence="12 13">
    <name type="scientific">Romanomermis culicivorax</name>
    <name type="common">Nematode worm</name>
    <dbReference type="NCBI Taxonomy" id="13658"/>
    <lineage>
        <taxon>Eukaryota</taxon>
        <taxon>Metazoa</taxon>
        <taxon>Ecdysozoa</taxon>
        <taxon>Nematoda</taxon>
        <taxon>Enoplea</taxon>
        <taxon>Dorylaimia</taxon>
        <taxon>Mermithida</taxon>
        <taxon>Mermithoidea</taxon>
        <taxon>Mermithidae</taxon>
        <taxon>Romanomermis</taxon>
    </lineage>
</organism>
<dbReference type="Pfam" id="PF01435">
    <property type="entry name" value="Peptidase_M48"/>
    <property type="match status" value="1"/>
</dbReference>
<dbReference type="InterPro" id="IPR051156">
    <property type="entry name" value="Mito/Outer_Membr_Metalloprot"/>
</dbReference>
<evidence type="ECO:0000256" key="1">
    <source>
        <dbReference type="ARBA" id="ARBA00022670"/>
    </source>
</evidence>
<evidence type="ECO:0000256" key="8">
    <source>
        <dbReference type="ARBA" id="ARBA00042978"/>
    </source>
</evidence>
<evidence type="ECO:0000256" key="10">
    <source>
        <dbReference type="SAM" id="Phobius"/>
    </source>
</evidence>
<protein>
    <recommendedName>
        <fullName evidence="7">Metalloendopeptidase OMA1, mitochondrial</fullName>
    </recommendedName>
    <alternativeName>
        <fullName evidence="8">Overlapping with the m-AAA protease 1 homolog</fullName>
    </alternativeName>
</protein>
<evidence type="ECO:0000256" key="2">
    <source>
        <dbReference type="ARBA" id="ARBA00022723"/>
    </source>
</evidence>
<evidence type="ECO:0000313" key="12">
    <source>
        <dbReference type="Proteomes" id="UP000887565"/>
    </source>
</evidence>
<dbReference type="GO" id="GO:0034982">
    <property type="term" value="P:mitochondrial protein processing"/>
    <property type="evidence" value="ECO:0007669"/>
    <property type="project" value="TreeGrafter"/>
</dbReference>
<evidence type="ECO:0000256" key="5">
    <source>
        <dbReference type="ARBA" id="ARBA00023049"/>
    </source>
</evidence>
<dbReference type="Proteomes" id="UP000887565">
    <property type="component" value="Unplaced"/>
</dbReference>
<feature type="transmembrane region" description="Helical" evidence="10">
    <location>
        <begin position="169"/>
        <end position="194"/>
    </location>
</feature>
<dbReference type="GO" id="GO:0006515">
    <property type="term" value="P:protein quality control for misfolded or incompletely synthesized proteins"/>
    <property type="evidence" value="ECO:0007669"/>
    <property type="project" value="TreeGrafter"/>
</dbReference>
<evidence type="ECO:0000256" key="6">
    <source>
        <dbReference type="ARBA" id="ARBA00038233"/>
    </source>
</evidence>
<dbReference type="PANTHER" id="PTHR22726:SF1">
    <property type="entry name" value="METALLOENDOPEPTIDASE OMA1, MITOCHONDRIAL"/>
    <property type="match status" value="1"/>
</dbReference>
<feature type="transmembrane region" description="Helical" evidence="10">
    <location>
        <begin position="15"/>
        <end position="33"/>
    </location>
</feature>
<keyword evidence="12" id="KW-1185">Reference proteome</keyword>
<sequence length="313" mass="35919">MLRNFSAWPKEQCNVHGVLISMGLLSLYYYYHIDKCSLTGRRRFITITRHQFDTMCDLQSKLLLKQLQSFILRDNDFRVLFIKRVARRLLSANTDLEMIKNFNWSVYVIDAKLANVLVVPNGNIFVFTGMLDNFENEDQLGIVLGHEMAHAILGHGLEQASWSQLLDSIMLIFIAIIWAAVPAVAAALTHWFAYTVMEIVTQLPHTRKLEIEADDFGLKMASKACFDPREVYAFWTAAMMKSKVKQEISLPDFLSTHPNHGDRAARLDPIIDEALKVRESCDCPPLKRYDPRILADVKKEMIERQLAMKGNIL</sequence>
<dbReference type="GO" id="GO:0004222">
    <property type="term" value="F:metalloendopeptidase activity"/>
    <property type="evidence" value="ECO:0007669"/>
    <property type="project" value="InterPro"/>
</dbReference>
<dbReference type="Gene3D" id="3.30.2010.10">
    <property type="entry name" value="Metalloproteases ('zincins'), catalytic domain"/>
    <property type="match status" value="1"/>
</dbReference>
<evidence type="ECO:0000256" key="4">
    <source>
        <dbReference type="ARBA" id="ARBA00022833"/>
    </source>
</evidence>
<evidence type="ECO:0000256" key="9">
    <source>
        <dbReference type="RuleBase" id="RU003983"/>
    </source>
</evidence>